<accession>A0A072PNF5</accession>
<dbReference type="HOGENOM" id="CLU_046066_1_3_1"/>
<dbReference type="InterPro" id="IPR029058">
    <property type="entry name" value="AB_hydrolase_fold"/>
</dbReference>
<dbReference type="Proteomes" id="UP000027920">
    <property type="component" value="Unassembled WGS sequence"/>
</dbReference>
<evidence type="ECO:0000313" key="2">
    <source>
        <dbReference type="EMBL" id="KEF61416.1"/>
    </source>
</evidence>
<dbReference type="PANTHER" id="PTHR37017:SF11">
    <property type="entry name" value="ESTERASE_LIPASE_THIOESTERASE DOMAIN-CONTAINING PROTEIN"/>
    <property type="match status" value="1"/>
</dbReference>
<comment type="caution">
    <text evidence="2">The sequence shown here is derived from an EMBL/GenBank/DDBJ whole genome shotgun (WGS) entry which is preliminary data.</text>
</comment>
<feature type="domain" description="AB hydrolase-1" evidence="1">
    <location>
        <begin position="6"/>
        <end position="249"/>
    </location>
</feature>
<dbReference type="SUPFAM" id="SSF53474">
    <property type="entry name" value="alpha/beta-Hydrolases"/>
    <property type="match status" value="1"/>
</dbReference>
<dbReference type="VEuPathDB" id="FungiDB:A1O9_02982"/>
<evidence type="ECO:0000259" key="1">
    <source>
        <dbReference type="Pfam" id="PF12697"/>
    </source>
</evidence>
<keyword evidence="3" id="KW-1185">Reference proteome</keyword>
<dbReference type="PANTHER" id="PTHR37017">
    <property type="entry name" value="AB HYDROLASE-1 DOMAIN-CONTAINING PROTEIN-RELATED"/>
    <property type="match status" value="1"/>
</dbReference>
<proteinExistence type="predicted"/>
<protein>
    <recommendedName>
        <fullName evidence="1">AB hydrolase-1 domain-containing protein</fullName>
    </recommendedName>
</protein>
<dbReference type="OrthoDB" id="408373at2759"/>
<dbReference type="STRING" id="1182545.A0A072PNF5"/>
<gene>
    <name evidence="2" type="ORF">A1O9_02982</name>
</gene>
<name>A0A072PNF5_9EURO</name>
<dbReference type="RefSeq" id="XP_013264006.1">
    <property type="nucleotide sequence ID" value="XM_013408552.1"/>
</dbReference>
<dbReference type="AlphaFoldDB" id="A0A072PNF5"/>
<evidence type="ECO:0000313" key="3">
    <source>
        <dbReference type="Proteomes" id="UP000027920"/>
    </source>
</evidence>
<sequence>MSKPVIVLVPGAWHRPQHLRKVISGLEKSGYEAHGVALVSVDSNPPVTSWDKDAEAVREVIVKNLDADKDVIVIAHSYGGLVMSEAVKGLGKKARGEQGLKTGVLRLIYMCAIAPRKGETLQDKTKPGTEHEAKLAEQQMQTMKIEPDGMMLPTNRELGKKLLYNRCSPEDIEEALDLVGAFPVGPLLVPATYTAYLEIPSTYIVTENDMALAPTAQERMVAEGEGAFDVIRCQEGHSPYLSNPGLIVDIIRRAAGEDV</sequence>
<dbReference type="Pfam" id="PF12697">
    <property type="entry name" value="Abhydrolase_6"/>
    <property type="match status" value="1"/>
</dbReference>
<dbReference type="EMBL" id="AMGV01000002">
    <property type="protein sequence ID" value="KEF61416.1"/>
    <property type="molecule type" value="Genomic_DNA"/>
</dbReference>
<dbReference type="InterPro" id="IPR052897">
    <property type="entry name" value="Sec-Metab_Biosynth_Hydrolase"/>
</dbReference>
<reference evidence="2 3" key="1">
    <citation type="submission" date="2013-03" db="EMBL/GenBank/DDBJ databases">
        <title>The Genome Sequence of Exophiala aquamarina CBS 119918.</title>
        <authorList>
            <consortium name="The Broad Institute Genomics Platform"/>
            <person name="Cuomo C."/>
            <person name="de Hoog S."/>
            <person name="Gorbushina A."/>
            <person name="Walker B."/>
            <person name="Young S.K."/>
            <person name="Zeng Q."/>
            <person name="Gargeya S."/>
            <person name="Fitzgerald M."/>
            <person name="Haas B."/>
            <person name="Abouelleil A."/>
            <person name="Allen A.W."/>
            <person name="Alvarado L."/>
            <person name="Arachchi H.M."/>
            <person name="Berlin A.M."/>
            <person name="Chapman S.B."/>
            <person name="Gainer-Dewar J."/>
            <person name="Goldberg J."/>
            <person name="Griggs A."/>
            <person name="Gujja S."/>
            <person name="Hansen M."/>
            <person name="Howarth C."/>
            <person name="Imamovic A."/>
            <person name="Ireland A."/>
            <person name="Larimer J."/>
            <person name="McCowan C."/>
            <person name="Murphy C."/>
            <person name="Pearson M."/>
            <person name="Poon T.W."/>
            <person name="Priest M."/>
            <person name="Roberts A."/>
            <person name="Saif S."/>
            <person name="Shea T."/>
            <person name="Sisk P."/>
            <person name="Sykes S."/>
            <person name="Wortman J."/>
            <person name="Nusbaum C."/>
            <person name="Birren B."/>
        </authorList>
    </citation>
    <scope>NUCLEOTIDE SEQUENCE [LARGE SCALE GENOMIC DNA]</scope>
    <source>
        <strain evidence="2 3">CBS 119918</strain>
    </source>
</reference>
<dbReference type="GeneID" id="25277922"/>
<organism evidence="2 3">
    <name type="scientific">Exophiala aquamarina CBS 119918</name>
    <dbReference type="NCBI Taxonomy" id="1182545"/>
    <lineage>
        <taxon>Eukaryota</taxon>
        <taxon>Fungi</taxon>
        <taxon>Dikarya</taxon>
        <taxon>Ascomycota</taxon>
        <taxon>Pezizomycotina</taxon>
        <taxon>Eurotiomycetes</taxon>
        <taxon>Chaetothyriomycetidae</taxon>
        <taxon>Chaetothyriales</taxon>
        <taxon>Herpotrichiellaceae</taxon>
        <taxon>Exophiala</taxon>
    </lineage>
</organism>
<dbReference type="Gene3D" id="3.40.50.1820">
    <property type="entry name" value="alpha/beta hydrolase"/>
    <property type="match status" value="1"/>
</dbReference>
<dbReference type="InterPro" id="IPR000073">
    <property type="entry name" value="AB_hydrolase_1"/>
</dbReference>